<proteinExistence type="predicted"/>
<keyword evidence="1" id="KW-1133">Transmembrane helix</keyword>
<keyword evidence="1" id="KW-0472">Membrane</keyword>
<dbReference type="AlphaFoldDB" id="A0A6G0WGK9"/>
<comment type="caution">
    <text evidence="2">The sequence shown here is derived from an EMBL/GenBank/DDBJ whole genome shotgun (WGS) entry which is preliminary data.</text>
</comment>
<name>A0A6G0WGK9_APHCR</name>
<keyword evidence="1" id="KW-0812">Transmembrane</keyword>
<sequence length="80" mass="9273">MKDGLHTIVKYTKQFPEMNENEMVMNRFLMDYITIIVFLQIGFGASVFGQDQKLLRLVPCNVAHSNWMPPQYLGLYRGSS</sequence>
<feature type="transmembrane region" description="Helical" evidence="1">
    <location>
        <begin position="28"/>
        <end position="48"/>
    </location>
</feature>
<protein>
    <submittedName>
        <fullName evidence="2">MULE domain-containing protein</fullName>
    </submittedName>
</protein>
<reference evidence="2 3" key="1">
    <citation type="submission" date="2019-08" db="EMBL/GenBank/DDBJ databases">
        <title>Whole genome of Aphis craccivora.</title>
        <authorList>
            <person name="Voronova N.V."/>
            <person name="Shulinski R.S."/>
            <person name="Bandarenka Y.V."/>
            <person name="Zhorov D.G."/>
            <person name="Warner D."/>
        </authorList>
    </citation>
    <scope>NUCLEOTIDE SEQUENCE [LARGE SCALE GENOMIC DNA]</scope>
    <source>
        <strain evidence="2">180601</strain>
        <tissue evidence="2">Whole Body</tissue>
    </source>
</reference>
<dbReference type="Proteomes" id="UP000478052">
    <property type="component" value="Unassembled WGS sequence"/>
</dbReference>
<keyword evidence="3" id="KW-1185">Reference proteome</keyword>
<evidence type="ECO:0000256" key="1">
    <source>
        <dbReference type="SAM" id="Phobius"/>
    </source>
</evidence>
<dbReference type="EMBL" id="VUJU01008754">
    <property type="protein sequence ID" value="KAF0726266.1"/>
    <property type="molecule type" value="Genomic_DNA"/>
</dbReference>
<evidence type="ECO:0000313" key="2">
    <source>
        <dbReference type="EMBL" id="KAF0726266.1"/>
    </source>
</evidence>
<organism evidence="2 3">
    <name type="scientific">Aphis craccivora</name>
    <name type="common">Cowpea aphid</name>
    <dbReference type="NCBI Taxonomy" id="307492"/>
    <lineage>
        <taxon>Eukaryota</taxon>
        <taxon>Metazoa</taxon>
        <taxon>Ecdysozoa</taxon>
        <taxon>Arthropoda</taxon>
        <taxon>Hexapoda</taxon>
        <taxon>Insecta</taxon>
        <taxon>Pterygota</taxon>
        <taxon>Neoptera</taxon>
        <taxon>Paraneoptera</taxon>
        <taxon>Hemiptera</taxon>
        <taxon>Sternorrhyncha</taxon>
        <taxon>Aphidomorpha</taxon>
        <taxon>Aphidoidea</taxon>
        <taxon>Aphididae</taxon>
        <taxon>Aphidini</taxon>
        <taxon>Aphis</taxon>
        <taxon>Aphis</taxon>
    </lineage>
</organism>
<gene>
    <name evidence="2" type="ORF">FWK35_00025286</name>
</gene>
<accession>A0A6G0WGK9</accession>
<evidence type="ECO:0000313" key="3">
    <source>
        <dbReference type="Proteomes" id="UP000478052"/>
    </source>
</evidence>